<evidence type="ECO:0000313" key="4">
    <source>
        <dbReference type="EMBL" id="QRZ14240.1"/>
    </source>
</evidence>
<feature type="compositionally biased region" description="Low complexity" evidence="1">
    <location>
        <begin position="11"/>
        <end position="20"/>
    </location>
</feature>
<feature type="region of interest" description="Disordered" evidence="1">
    <location>
        <begin position="1"/>
        <end position="21"/>
    </location>
</feature>
<gene>
    <name evidence="4" type="ORF">JWJ88_12125</name>
</gene>
<name>A0ABX7JJN4_9RHOB</name>
<dbReference type="Pfam" id="PF01757">
    <property type="entry name" value="Acyl_transf_3"/>
    <property type="match status" value="1"/>
</dbReference>
<dbReference type="PANTHER" id="PTHR23028:SF53">
    <property type="entry name" value="ACYL_TRANSF_3 DOMAIN-CONTAINING PROTEIN"/>
    <property type="match status" value="1"/>
</dbReference>
<keyword evidence="4" id="KW-0012">Acyltransferase</keyword>
<organism evidence="4 5">
    <name type="scientific">Paracoccus methylovorus</name>
    <dbReference type="NCBI Taxonomy" id="2812658"/>
    <lineage>
        <taxon>Bacteria</taxon>
        <taxon>Pseudomonadati</taxon>
        <taxon>Pseudomonadota</taxon>
        <taxon>Alphaproteobacteria</taxon>
        <taxon>Rhodobacterales</taxon>
        <taxon>Paracoccaceae</taxon>
        <taxon>Paracoccus</taxon>
    </lineage>
</organism>
<feature type="transmembrane region" description="Helical" evidence="2">
    <location>
        <begin position="62"/>
        <end position="84"/>
    </location>
</feature>
<dbReference type="RefSeq" id="WP_205295217.1">
    <property type="nucleotide sequence ID" value="NZ_CP070369.1"/>
</dbReference>
<reference evidence="4 5" key="1">
    <citation type="submission" date="2021-02" db="EMBL/GenBank/DDBJ databases">
        <title>Paracoccus methylovroum sp.nov., a new methanol and methylamine utilizing methylotrophic denitrifer.</title>
        <authorList>
            <person name="Timsy T."/>
            <person name="Behrendt U."/>
            <person name="Ulrich A."/>
            <person name="Spanner T."/>
            <person name="Foesel B.U."/>
            <person name="Horn M.A."/>
            <person name="Kolb S."/>
        </authorList>
    </citation>
    <scope>NUCLEOTIDE SEQUENCE [LARGE SCALE GENOMIC DNA]</scope>
    <source>
        <strain evidence="4 5">H4-D09</strain>
        <plasmid evidence="4 5">p1</plasmid>
    </source>
</reference>
<keyword evidence="2" id="KW-1133">Transmembrane helix</keyword>
<keyword evidence="5" id="KW-1185">Reference proteome</keyword>
<dbReference type="InterPro" id="IPR002656">
    <property type="entry name" value="Acyl_transf_3_dom"/>
</dbReference>
<evidence type="ECO:0000313" key="5">
    <source>
        <dbReference type="Proteomes" id="UP000663629"/>
    </source>
</evidence>
<feature type="transmembrane region" description="Helical" evidence="2">
    <location>
        <begin position="343"/>
        <end position="365"/>
    </location>
</feature>
<proteinExistence type="predicted"/>
<evidence type="ECO:0000256" key="2">
    <source>
        <dbReference type="SAM" id="Phobius"/>
    </source>
</evidence>
<keyword evidence="4" id="KW-0614">Plasmid</keyword>
<protein>
    <submittedName>
        <fullName evidence="4">Acyltransferase</fullName>
    </submittedName>
</protein>
<keyword evidence="4" id="KW-0808">Transferase</keyword>
<feature type="transmembrane region" description="Helical" evidence="2">
    <location>
        <begin position="184"/>
        <end position="213"/>
    </location>
</feature>
<dbReference type="EMBL" id="CP070369">
    <property type="protein sequence ID" value="QRZ14240.1"/>
    <property type="molecule type" value="Genomic_DNA"/>
</dbReference>
<keyword evidence="2" id="KW-0812">Transmembrane</keyword>
<feature type="transmembrane region" description="Helical" evidence="2">
    <location>
        <begin position="250"/>
        <end position="281"/>
    </location>
</feature>
<dbReference type="GO" id="GO:0016746">
    <property type="term" value="F:acyltransferase activity"/>
    <property type="evidence" value="ECO:0007669"/>
    <property type="project" value="UniProtKB-KW"/>
</dbReference>
<geneLocation type="plasmid" evidence="4 5">
    <name>p1</name>
</geneLocation>
<evidence type="ECO:0000259" key="3">
    <source>
        <dbReference type="Pfam" id="PF01757"/>
    </source>
</evidence>
<feature type="transmembrane region" description="Helical" evidence="2">
    <location>
        <begin position="225"/>
        <end position="243"/>
    </location>
</feature>
<accession>A0ABX7JJN4</accession>
<feature type="domain" description="Acyltransferase 3" evidence="3">
    <location>
        <begin position="34"/>
        <end position="322"/>
    </location>
</feature>
<evidence type="ECO:0000256" key="1">
    <source>
        <dbReference type="SAM" id="MobiDB-lite"/>
    </source>
</evidence>
<keyword evidence="2" id="KW-0472">Membrane</keyword>
<sequence>MVSFTTQIPSAEPAAAAAQASNPETRKLDSYPLFDWLRIILASLVALGHQGMPALGPIDATLAVIVFLALSGWLIGGILLTTSIPELPRFFFNRATRIWIPYAFAVALIYGLAAWREGIDANWYKYLFYDVTFTHITFTQFPRAMYELPMGGTGNHFWSISVEEQFYLVAPLLMLLLPFGKKLWTWVVIAVVLLAAQSIFAAIALGVVAALIARDYPGWYRTRDARLLVWVAVIATFALCCLFDTGPMRALFAVCLVQGLALPGPRGQIGMFLGAISYPFYLNHWMGAFLVNGVARHFAPIPNALWILAAYVVALIAGIVTWAMIDRWVMLSRNSWSTHRRGVVLGALAYGLVLIGLVGGSIIWANGG</sequence>
<dbReference type="PANTHER" id="PTHR23028">
    <property type="entry name" value="ACETYLTRANSFERASE"/>
    <property type="match status" value="1"/>
</dbReference>
<feature type="transmembrane region" description="Helical" evidence="2">
    <location>
        <begin position="301"/>
        <end position="323"/>
    </location>
</feature>
<dbReference type="InterPro" id="IPR050879">
    <property type="entry name" value="Acyltransferase_3"/>
</dbReference>
<feature type="transmembrane region" description="Helical" evidence="2">
    <location>
        <begin position="96"/>
        <end position="115"/>
    </location>
</feature>
<dbReference type="Proteomes" id="UP000663629">
    <property type="component" value="Plasmid p1"/>
</dbReference>